<dbReference type="STRING" id="2711.A0A067EDD5"/>
<dbReference type="EMBL" id="KK785022">
    <property type="protein sequence ID" value="KDO53103.1"/>
    <property type="molecule type" value="Genomic_DNA"/>
</dbReference>
<protein>
    <submittedName>
        <fullName evidence="1">Uncharacterized protein</fullName>
    </submittedName>
</protein>
<dbReference type="AlphaFoldDB" id="A0A067EDD5"/>
<keyword evidence="2" id="KW-1185">Reference proteome</keyword>
<sequence>METQNSKQIPRAHVAMVPTPGMGHLIPLAQLAKRLVRQHNFLVSIFIPTIDDGTGSFMQPQRQVLESLPTSISTIFLPPVSLDDLPDNVPIETRIILTLVRSLSSLRDALKVLTESTRLVALVVDCFGSAAFDVANE</sequence>
<dbReference type="PANTHER" id="PTHR48045">
    <property type="entry name" value="UDP-GLYCOSYLTRANSFERASE 72B1"/>
    <property type="match status" value="1"/>
</dbReference>
<organism evidence="1 2">
    <name type="scientific">Citrus sinensis</name>
    <name type="common">Sweet orange</name>
    <name type="synonym">Citrus aurantium var. sinensis</name>
    <dbReference type="NCBI Taxonomy" id="2711"/>
    <lineage>
        <taxon>Eukaryota</taxon>
        <taxon>Viridiplantae</taxon>
        <taxon>Streptophyta</taxon>
        <taxon>Embryophyta</taxon>
        <taxon>Tracheophyta</taxon>
        <taxon>Spermatophyta</taxon>
        <taxon>Magnoliopsida</taxon>
        <taxon>eudicotyledons</taxon>
        <taxon>Gunneridae</taxon>
        <taxon>Pentapetalae</taxon>
        <taxon>rosids</taxon>
        <taxon>malvids</taxon>
        <taxon>Sapindales</taxon>
        <taxon>Rutaceae</taxon>
        <taxon>Aurantioideae</taxon>
        <taxon>Citrus</taxon>
    </lineage>
</organism>
<proteinExistence type="predicted"/>
<dbReference type="Proteomes" id="UP000027120">
    <property type="component" value="Unassembled WGS sequence"/>
</dbReference>
<gene>
    <name evidence="1" type="ORF">CISIN_1g0125131mg</name>
</gene>
<feature type="non-terminal residue" evidence="1">
    <location>
        <position position="137"/>
    </location>
</feature>
<reference evidence="1 2" key="1">
    <citation type="submission" date="2014-04" db="EMBL/GenBank/DDBJ databases">
        <authorList>
            <consortium name="International Citrus Genome Consortium"/>
            <person name="Gmitter F."/>
            <person name="Chen C."/>
            <person name="Farmerie W."/>
            <person name="Harkins T."/>
            <person name="Desany B."/>
            <person name="Mohiuddin M."/>
            <person name="Kodira C."/>
            <person name="Borodovsky M."/>
            <person name="Lomsadze A."/>
            <person name="Burns P."/>
            <person name="Jenkins J."/>
            <person name="Prochnik S."/>
            <person name="Shu S."/>
            <person name="Chapman J."/>
            <person name="Pitluck S."/>
            <person name="Schmutz J."/>
            <person name="Rokhsar D."/>
        </authorList>
    </citation>
    <scope>NUCLEOTIDE SEQUENCE</scope>
</reference>
<dbReference type="PANTHER" id="PTHR48045:SF12">
    <property type="entry name" value="GLYCOSYLTRANSFERASE"/>
    <property type="match status" value="1"/>
</dbReference>
<evidence type="ECO:0000313" key="2">
    <source>
        <dbReference type="Proteomes" id="UP000027120"/>
    </source>
</evidence>
<dbReference type="SUPFAM" id="SSF53756">
    <property type="entry name" value="UDP-Glycosyltransferase/glycogen phosphorylase"/>
    <property type="match status" value="1"/>
</dbReference>
<dbReference type="Gene3D" id="3.40.50.2000">
    <property type="entry name" value="Glycogen Phosphorylase B"/>
    <property type="match status" value="1"/>
</dbReference>
<evidence type="ECO:0000313" key="1">
    <source>
        <dbReference type="EMBL" id="KDO53103.1"/>
    </source>
</evidence>
<accession>A0A067EDD5</accession>
<name>A0A067EDD5_CITSI</name>